<dbReference type="GO" id="GO:0005886">
    <property type="term" value="C:plasma membrane"/>
    <property type="evidence" value="ECO:0007669"/>
    <property type="project" value="TreeGrafter"/>
</dbReference>
<dbReference type="GO" id="GO:1990573">
    <property type="term" value="P:potassium ion import across plasma membrane"/>
    <property type="evidence" value="ECO:0007669"/>
    <property type="project" value="TreeGrafter"/>
</dbReference>
<dbReference type="Gene3D" id="1.10.287.70">
    <property type="match status" value="1"/>
</dbReference>
<evidence type="ECO:0000256" key="8">
    <source>
        <dbReference type="ARBA" id="ARBA00023065"/>
    </source>
</evidence>
<keyword evidence="3" id="KW-0633">Potassium transport</keyword>
<evidence type="ECO:0000256" key="7">
    <source>
        <dbReference type="ARBA" id="ARBA00022989"/>
    </source>
</evidence>
<dbReference type="SUPFAM" id="SSF81324">
    <property type="entry name" value="Voltage-gated potassium channels"/>
    <property type="match status" value="1"/>
</dbReference>
<keyword evidence="4 11" id="KW-0812">Transmembrane</keyword>
<dbReference type="EMBL" id="AP029612">
    <property type="protein sequence ID" value="BFG69535.1"/>
    <property type="molecule type" value="Genomic_DNA"/>
</dbReference>
<keyword evidence="10" id="KW-0407">Ion channel</keyword>
<dbReference type="GO" id="GO:0005242">
    <property type="term" value="F:inward rectifier potassium channel activity"/>
    <property type="evidence" value="ECO:0007669"/>
    <property type="project" value="InterPro"/>
</dbReference>
<evidence type="ECO:0000256" key="3">
    <source>
        <dbReference type="ARBA" id="ARBA00022538"/>
    </source>
</evidence>
<dbReference type="Pfam" id="PF17655">
    <property type="entry name" value="IRK_C"/>
    <property type="match status" value="1"/>
</dbReference>
<keyword evidence="6" id="KW-0630">Potassium</keyword>
<reference evidence="14" key="1">
    <citation type="submission" date="2024-02" db="EMBL/GenBank/DDBJ databases">
        <title>Sediminibacterium planktonica sp. nov. and Sediminibacterium longus sp. nov., isolated from surface lake and river water.</title>
        <authorList>
            <person name="Watanabe K."/>
            <person name="Takemine S."/>
            <person name="Ishii Y."/>
            <person name="Ogata Y."/>
            <person name="Shindo C."/>
            <person name="Suda W."/>
        </authorList>
    </citation>
    <scope>NUCLEOTIDE SEQUENCE</scope>
    <source>
        <strain evidence="14">KACHI17</strain>
    </source>
</reference>
<dbReference type="GO" id="GO:0034765">
    <property type="term" value="P:regulation of monoatomic ion transmembrane transport"/>
    <property type="evidence" value="ECO:0007669"/>
    <property type="project" value="TreeGrafter"/>
</dbReference>
<feature type="domain" description="Potassium channel" evidence="12">
    <location>
        <begin position="74"/>
        <end position="151"/>
    </location>
</feature>
<dbReference type="InterPro" id="IPR016449">
    <property type="entry name" value="K_chnl_inward-rec_Kir"/>
</dbReference>
<dbReference type="SUPFAM" id="SSF81296">
    <property type="entry name" value="E set domains"/>
    <property type="match status" value="1"/>
</dbReference>
<keyword evidence="5" id="KW-0851">Voltage-gated channel</keyword>
<evidence type="ECO:0000256" key="4">
    <source>
        <dbReference type="ARBA" id="ARBA00022692"/>
    </source>
</evidence>
<dbReference type="Gene3D" id="2.60.40.1400">
    <property type="entry name" value="G protein-activated inward rectifier potassium channel 1"/>
    <property type="match status" value="1"/>
</dbReference>
<dbReference type="InterPro" id="IPR041647">
    <property type="entry name" value="IRK_C"/>
</dbReference>
<gene>
    <name evidence="14" type="ORF">KACHI17_04160</name>
</gene>
<evidence type="ECO:0000256" key="10">
    <source>
        <dbReference type="ARBA" id="ARBA00023303"/>
    </source>
</evidence>
<dbReference type="PRINTS" id="PR01320">
    <property type="entry name" value="KIRCHANNEL"/>
</dbReference>
<protein>
    <submittedName>
        <fullName evidence="14">Ion channel</fullName>
    </submittedName>
</protein>
<dbReference type="InterPro" id="IPR014756">
    <property type="entry name" value="Ig_E-set"/>
</dbReference>
<dbReference type="PANTHER" id="PTHR11767:SF102">
    <property type="entry name" value="INWARDLY RECTIFYING POTASSIUM CHANNEL 1, ISOFORM F"/>
    <property type="match status" value="1"/>
</dbReference>
<comment type="subcellular location">
    <subcellularLocation>
        <location evidence="1">Membrane</location>
        <topology evidence="1">Multi-pass membrane protein</topology>
    </subcellularLocation>
</comment>
<evidence type="ECO:0000256" key="2">
    <source>
        <dbReference type="ARBA" id="ARBA00022448"/>
    </source>
</evidence>
<keyword evidence="9 11" id="KW-0472">Membrane</keyword>
<organism evidence="14">
    <name type="scientific">Sediminibacterium sp. KACHI17</name>
    <dbReference type="NCBI Taxonomy" id="1751071"/>
    <lineage>
        <taxon>Bacteria</taxon>
        <taxon>Pseudomonadati</taxon>
        <taxon>Bacteroidota</taxon>
        <taxon>Chitinophagia</taxon>
        <taxon>Chitinophagales</taxon>
        <taxon>Chitinophagaceae</taxon>
        <taxon>Sediminibacterium</taxon>
    </lineage>
</organism>
<evidence type="ECO:0000256" key="1">
    <source>
        <dbReference type="ARBA" id="ARBA00004141"/>
    </source>
</evidence>
<evidence type="ECO:0000256" key="5">
    <source>
        <dbReference type="ARBA" id="ARBA00022882"/>
    </source>
</evidence>
<feature type="transmembrane region" description="Helical" evidence="11">
    <location>
        <begin position="61"/>
        <end position="86"/>
    </location>
</feature>
<feature type="transmembrane region" description="Helical" evidence="11">
    <location>
        <begin position="137"/>
        <end position="155"/>
    </location>
</feature>
<proteinExistence type="predicted"/>
<evidence type="ECO:0000313" key="14">
    <source>
        <dbReference type="EMBL" id="BFG69535.1"/>
    </source>
</evidence>
<keyword evidence="2" id="KW-0813">Transport</keyword>
<feature type="domain" description="Inward rectifier potassium channel C-terminal" evidence="13">
    <location>
        <begin position="162"/>
        <end position="317"/>
    </location>
</feature>
<evidence type="ECO:0000256" key="11">
    <source>
        <dbReference type="SAM" id="Phobius"/>
    </source>
</evidence>
<evidence type="ECO:0000259" key="12">
    <source>
        <dbReference type="Pfam" id="PF07885"/>
    </source>
</evidence>
<dbReference type="GO" id="GO:0034702">
    <property type="term" value="C:monoatomic ion channel complex"/>
    <property type="evidence" value="ECO:0007669"/>
    <property type="project" value="UniProtKB-KW"/>
</dbReference>
<dbReference type="PANTHER" id="PTHR11767">
    <property type="entry name" value="INWARD RECTIFIER POTASSIUM CHANNEL"/>
    <property type="match status" value="1"/>
</dbReference>
<name>A0AAT9GFX8_9BACT</name>
<dbReference type="InterPro" id="IPR013099">
    <property type="entry name" value="K_chnl_dom"/>
</dbReference>
<dbReference type="InterPro" id="IPR013518">
    <property type="entry name" value="K_chnl_inward-rec_Kir_cyto"/>
</dbReference>
<evidence type="ECO:0000259" key="13">
    <source>
        <dbReference type="Pfam" id="PF17655"/>
    </source>
</evidence>
<dbReference type="AlphaFoldDB" id="A0AAT9GFX8"/>
<evidence type="ECO:0000256" key="6">
    <source>
        <dbReference type="ARBA" id="ARBA00022958"/>
    </source>
</evidence>
<keyword evidence="7 11" id="KW-1133">Transmembrane helix</keyword>
<keyword evidence="8" id="KW-0406">Ion transport</keyword>
<evidence type="ECO:0000256" key="9">
    <source>
        <dbReference type="ARBA" id="ARBA00023136"/>
    </source>
</evidence>
<sequence length="321" mass="36327">MFLNKINKKAQINNETGLGTNTTLSGGGRFFNRDGNPNMDVRGMNLWERLNIYHSLLTMSWFNFLTVVVIYFVSTNLLFTAIYFLIGIDHLGGLMEVTGIELFGEVFFFSAQTFTTVGYGRINPIGFAASFTASMEALTGLMTFAIATGIMWGRFSKPKAYIRYSKNAIIAPFKEGIALMFRMVPYTRNYLVNVEVKLTLAIHVEEDGQRKNRFYNMPLDIAKANTMTANWTLVHVINEDSPIYGFTKEDLTNARAEILVFVQGFDESVSNTVVSRTSYTYEEFIFGAKFLPMYHPNEDGTKTVLHLDQLDAYEPVVLPVK</sequence>
<accession>A0AAT9GFX8</accession>
<dbReference type="Pfam" id="PF07885">
    <property type="entry name" value="Ion_trans_2"/>
    <property type="match status" value="1"/>
</dbReference>